<evidence type="ECO:0000256" key="1">
    <source>
        <dbReference type="ARBA" id="ARBA00023125"/>
    </source>
</evidence>
<dbReference type="Gene3D" id="1.10.10.60">
    <property type="entry name" value="Homeodomain-like"/>
    <property type="match status" value="1"/>
</dbReference>
<dbReference type="SUPFAM" id="SSF46689">
    <property type="entry name" value="Homeodomain-like"/>
    <property type="match status" value="1"/>
</dbReference>
<name>A0A8H5E142_9HYPO</name>
<proteinExistence type="predicted"/>
<gene>
    <name evidence="3" type="ORF">FANTH_8550</name>
</gene>
<accession>A0A8H5E142</accession>
<sequence>MPRECNYTEEDLQRAQEAAKDGISLVQAEKIFRVPRETLRGRLNGAVSTSDAMEAYQRLSRSQEKRLYEWMCHVQEYLHAHLTDKDIVNFASRILLDDDDPYGLEPFGKNWVKGFFRRNPKAADVRTNTKHLSPLPSPRFLYESDTSLQWGKVLHFQRELFRLAKSKPAWTSVSKFDFPGTARTYQTFKCAIMHFKLQENIWGGRFLRKSFIILSEELSGGDLNVAQDICLNVLGTLTRYGFVDIGKLMLRHCSELSTMSPEQDIFHKFFAAFGQIIGHEHAQTDYYLWQLTRYYALELQQVRGLCHRSTLQAQRRHYLLVRDSTGMADINKARNLIALQQALFEAAVSELGKTHNKTLRIENETLKTQHYAHLYPEDYITRIEASMSELELLYTSEQEQATFGPWHRWHQSAYLRLLERMCDYYKYTNNVQGVIDAASRIAAIQGYQTERWIAFFLELEYWLQEVKSMELSEFYKKQRLTSEYYRNLKMESVEEENF</sequence>
<feature type="domain" description="HTH CENPB-type" evidence="2">
    <location>
        <begin position="51"/>
        <end position="125"/>
    </location>
</feature>
<dbReference type="Proteomes" id="UP000573603">
    <property type="component" value="Unassembled WGS sequence"/>
</dbReference>
<dbReference type="PROSITE" id="PS51253">
    <property type="entry name" value="HTH_CENPB"/>
    <property type="match status" value="1"/>
</dbReference>
<protein>
    <recommendedName>
        <fullName evidence="2">HTH CENPB-type domain-containing protein</fullName>
    </recommendedName>
</protein>
<dbReference type="AlphaFoldDB" id="A0A8H5E142"/>
<evidence type="ECO:0000313" key="4">
    <source>
        <dbReference type="Proteomes" id="UP000573603"/>
    </source>
</evidence>
<comment type="caution">
    <text evidence="3">The sequence shown here is derived from an EMBL/GenBank/DDBJ whole genome shotgun (WGS) entry which is preliminary data.</text>
</comment>
<dbReference type="Pfam" id="PF03221">
    <property type="entry name" value="HTH_Tnp_Tc5"/>
    <property type="match status" value="1"/>
</dbReference>
<dbReference type="InterPro" id="IPR006600">
    <property type="entry name" value="HTH_CenpB_DNA-bd_dom"/>
</dbReference>
<evidence type="ECO:0000259" key="2">
    <source>
        <dbReference type="PROSITE" id="PS51253"/>
    </source>
</evidence>
<dbReference type="InterPro" id="IPR009057">
    <property type="entry name" value="Homeodomain-like_sf"/>
</dbReference>
<dbReference type="GO" id="GO:0003677">
    <property type="term" value="F:DNA binding"/>
    <property type="evidence" value="ECO:0007669"/>
    <property type="project" value="UniProtKB-KW"/>
</dbReference>
<evidence type="ECO:0000313" key="3">
    <source>
        <dbReference type="EMBL" id="KAF5242751.1"/>
    </source>
</evidence>
<keyword evidence="1" id="KW-0238">DNA-binding</keyword>
<organism evidence="3 4">
    <name type="scientific">Fusarium anthophilum</name>
    <dbReference type="NCBI Taxonomy" id="48485"/>
    <lineage>
        <taxon>Eukaryota</taxon>
        <taxon>Fungi</taxon>
        <taxon>Dikarya</taxon>
        <taxon>Ascomycota</taxon>
        <taxon>Pezizomycotina</taxon>
        <taxon>Sordariomycetes</taxon>
        <taxon>Hypocreomycetidae</taxon>
        <taxon>Hypocreales</taxon>
        <taxon>Nectriaceae</taxon>
        <taxon>Fusarium</taxon>
        <taxon>Fusarium fujikuroi species complex</taxon>
    </lineage>
</organism>
<dbReference type="EMBL" id="JABEVY010000202">
    <property type="protein sequence ID" value="KAF5242751.1"/>
    <property type="molecule type" value="Genomic_DNA"/>
</dbReference>
<reference evidence="3 4" key="1">
    <citation type="journal article" date="2020" name="BMC Genomics">
        <title>Correction to: Identification and distribution of gene clusters required for synthesis of sphingolipid metabolism inhibitors in diverse species of the filamentous fungus Fusarium.</title>
        <authorList>
            <person name="Kim H.S."/>
            <person name="Lohmar J.M."/>
            <person name="Busman M."/>
            <person name="Brown D.W."/>
            <person name="Naumann T.A."/>
            <person name="Divon H.H."/>
            <person name="Lysoe E."/>
            <person name="Uhlig S."/>
            <person name="Proctor R.H."/>
        </authorList>
    </citation>
    <scope>NUCLEOTIDE SEQUENCE [LARGE SCALE GENOMIC DNA]</scope>
    <source>
        <strain evidence="3 4">NRRL 25214</strain>
    </source>
</reference>
<keyword evidence="4" id="KW-1185">Reference proteome</keyword>